<name>A0ABQ0AX12_9FIRM</name>
<dbReference type="Gene3D" id="3.90.550.10">
    <property type="entry name" value="Spore Coat Polysaccharide Biosynthesis Protein SpsA, Chain A"/>
    <property type="match status" value="1"/>
</dbReference>
<accession>A0ABQ0AX12</accession>
<organism evidence="2 3">
    <name type="scientific">Enterocloster alcoholdehydrogenati</name>
    <dbReference type="NCBI Taxonomy" id="2547410"/>
    <lineage>
        <taxon>Bacteria</taxon>
        <taxon>Bacillati</taxon>
        <taxon>Bacillota</taxon>
        <taxon>Clostridia</taxon>
        <taxon>Lachnospirales</taxon>
        <taxon>Lachnospiraceae</taxon>
        <taxon>Enterocloster</taxon>
    </lineage>
</organism>
<dbReference type="RefSeq" id="WP_178302134.1">
    <property type="nucleotide sequence ID" value="NZ_BAABXL010000001.1"/>
</dbReference>
<reference evidence="2 3" key="1">
    <citation type="submission" date="2024-04" db="EMBL/GenBank/DDBJ databases">
        <title>Defined microbial consortia suppress multidrug-resistant proinflammatory Enterobacteriaceae via ecological control.</title>
        <authorList>
            <person name="Furuichi M."/>
            <person name="Kawaguchi T."/>
            <person name="Pust M."/>
            <person name="Yasuma K."/>
            <person name="Plichta D."/>
            <person name="Hasegawa N."/>
            <person name="Ohya T."/>
            <person name="Bhattarai S."/>
            <person name="Sasajima S."/>
            <person name="Aoto Y."/>
            <person name="Tuganbaev T."/>
            <person name="Yaginuma M."/>
            <person name="Ueda M."/>
            <person name="Okahashi N."/>
            <person name="Amafuji K."/>
            <person name="Kiridooshi Y."/>
            <person name="Sugita K."/>
            <person name="Strazar M."/>
            <person name="Skelly A."/>
            <person name="Suda W."/>
            <person name="Hattori M."/>
            <person name="Nakamoto N."/>
            <person name="Caballero S."/>
            <person name="Norman J."/>
            <person name="Olle B."/>
            <person name="Tanoue T."/>
            <person name="Arita M."/>
            <person name="Bucci V."/>
            <person name="Atarashi K."/>
            <person name="Xavier R."/>
            <person name="Honda K."/>
        </authorList>
    </citation>
    <scope>NUCLEOTIDE SEQUENCE [LARGE SCALE GENOMIC DNA]</scope>
    <source>
        <strain evidence="3">f13</strain>
    </source>
</reference>
<dbReference type="InterPro" id="IPR001173">
    <property type="entry name" value="Glyco_trans_2-like"/>
</dbReference>
<protein>
    <recommendedName>
        <fullName evidence="1">Glycosyltransferase 2-like domain-containing protein</fullName>
    </recommendedName>
</protein>
<dbReference type="InterPro" id="IPR029063">
    <property type="entry name" value="SAM-dependent_MTases_sf"/>
</dbReference>
<gene>
    <name evidence="2" type="ORF">F130042H8_16240</name>
</gene>
<comment type="caution">
    <text evidence="2">The sequence shown here is derived from an EMBL/GenBank/DDBJ whole genome shotgun (WGS) entry which is preliminary data.</text>
</comment>
<keyword evidence="3" id="KW-1185">Reference proteome</keyword>
<dbReference type="Pfam" id="PF00535">
    <property type="entry name" value="Glycos_transf_2"/>
    <property type="match status" value="1"/>
</dbReference>
<dbReference type="SUPFAM" id="SSF53335">
    <property type="entry name" value="S-adenosyl-L-methionine-dependent methyltransferases"/>
    <property type="match status" value="1"/>
</dbReference>
<evidence type="ECO:0000313" key="2">
    <source>
        <dbReference type="EMBL" id="GAA6268564.1"/>
    </source>
</evidence>
<dbReference type="PANTHER" id="PTHR22916">
    <property type="entry name" value="GLYCOSYLTRANSFERASE"/>
    <property type="match status" value="1"/>
</dbReference>
<dbReference type="Proteomes" id="UP001600894">
    <property type="component" value="Unassembled WGS sequence"/>
</dbReference>
<feature type="domain" description="Glycosyltransferase 2-like" evidence="1">
    <location>
        <begin position="6"/>
        <end position="170"/>
    </location>
</feature>
<dbReference type="Gene3D" id="3.40.50.720">
    <property type="entry name" value="NAD(P)-binding Rossmann-like Domain"/>
    <property type="match status" value="1"/>
</dbReference>
<evidence type="ECO:0000313" key="3">
    <source>
        <dbReference type="Proteomes" id="UP001600894"/>
    </source>
</evidence>
<dbReference type="PANTHER" id="PTHR22916:SF3">
    <property type="entry name" value="UDP-GLCNAC:BETAGAL BETA-1,3-N-ACETYLGLUCOSAMINYLTRANSFERASE-LIKE PROTEIN 1"/>
    <property type="match status" value="1"/>
</dbReference>
<evidence type="ECO:0000259" key="1">
    <source>
        <dbReference type="Pfam" id="PF00535"/>
    </source>
</evidence>
<dbReference type="InterPro" id="IPR029044">
    <property type="entry name" value="Nucleotide-diphossugar_trans"/>
</dbReference>
<dbReference type="SUPFAM" id="SSF53448">
    <property type="entry name" value="Nucleotide-diphospho-sugar transferases"/>
    <property type="match status" value="1"/>
</dbReference>
<proteinExistence type="predicted"/>
<sequence>MKPRVSIIIPVYNGTNYMRDAIDSALNQTYENCEVIVVNDGSNDEGATDAAARSYGDRIRYFKKENGGVATAVNYGIQQMTGEYAAWLSHDDIFTPDKIEKQIHAALASGLENPVVHSNFEFWDVSKDKHLKVDLLQNYTKEQLEDSCFAPLFLAIHGSTALVHKSHYERVGLYDTSLMATQDSEFLFRVMRGKKSIFVEDSLMISRIHPQQGQQTMACHQKEYNEMFVHFCQTLTKAEKIHFCGSEWNFYYRLYLLLKYSKPADTILEYLKKRLNDCEKSDRPDEKSKHLQERLVPQGIERIYIFGAGQMGRELLETLRSYGLEASGWIDNAKEKHKTAIEGLPCMGPEQIKDQEKCLFIVAMLDPSEVVEQLKRLSVSHIATMGDFKKRLFCVTPLYAVL</sequence>
<dbReference type="EMBL" id="BAABXL010000001">
    <property type="protein sequence ID" value="GAA6268564.1"/>
    <property type="molecule type" value="Genomic_DNA"/>
</dbReference>